<gene>
    <name evidence="2" type="ORF">D9V41_01885</name>
</gene>
<dbReference type="PANTHER" id="PTHR35333:SF3">
    <property type="entry name" value="BETA-LACTAMASE-TYPE TRANSPEPTIDASE FOLD CONTAINING PROTEIN"/>
    <property type="match status" value="1"/>
</dbReference>
<proteinExistence type="predicted"/>
<accession>A0A3L8PQH4</accession>
<reference evidence="2 3" key="1">
    <citation type="submission" date="2018-10" db="EMBL/GenBank/DDBJ databases">
        <title>Aeromicrobium sp. 9W16Y-2 whole genome shotgun sequence.</title>
        <authorList>
            <person name="Li F."/>
        </authorList>
    </citation>
    <scope>NUCLEOTIDE SEQUENCE [LARGE SCALE GENOMIC DNA]</scope>
    <source>
        <strain evidence="2 3">9W16Y-2</strain>
    </source>
</reference>
<dbReference type="GO" id="GO:0030655">
    <property type="term" value="P:beta-lactam antibiotic catabolic process"/>
    <property type="evidence" value="ECO:0007669"/>
    <property type="project" value="InterPro"/>
</dbReference>
<dbReference type="PANTHER" id="PTHR35333">
    <property type="entry name" value="BETA-LACTAMASE"/>
    <property type="match status" value="1"/>
</dbReference>
<dbReference type="GO" id="GO:0008800">
    <property type="term" value="F:beta-lactamase activity"/>
    <property type="evidence" value="ECO:0007669"/>
    <property type="project" value="InterPro"/>
</dbReference>
<dbReference type="InterPro" id="IPR045155">
    <property type="entry name" value="Beta-lactam_cat"/>
</dbReference>
<evidence type="ECO:0000259" key="1">
    <source>
        <dbReference type="Pfam" id="PF13354"/>
    </source>
</evidence>
<feature type="domain" description="Beta-lactamase class A catalytic" evidence="1">
    <location>
        <begin position="3"/>
        <end position="212"/>
    </location>
</feature>
<comment type="caution">
    <text evidence="2">The sequence shown here is derived from an EMBL/GenBank/DDBJ whole genome shotgun (WGS) entry which is preliminary data.</text>
</comment>
<keyword evidence="3" id="KW-1185">Reference proteome</keyword>
<dbReference type="Proteomes" id="UP000282515">
    <property type="component" value="Unassembled WGS sequence"/>
</dbReference>
<sequence length="245" mass="25725">MAAHQADVVVSAASIGKVFALVEAARAFESGDLDPGELLSRTVDDLVADSGLWQVLRQPVLSAEDACWLIGAASDNVATNVLVRRLGLDAVRAVTQTLGFTDSGLLDRVRDERGPEHPPALSVGTATELSDLMARLSRGEVVSAPVSRRVLGWLGVNTDLSMVGSAFGLDPLAHREADRGVRLANKTGTDAGIRGDIGVVSGPDRAIAYAVLAQWDPEGGDRRDDVLGAMGAVGRWISERLRPAG</sequence>
<dbReference type="GO" id="GO:0046677">
    <property type="term" value="P:response to antibiotic"/>
    <property type="evidence" value="ECO:0007669"/>
    <property type="project" value="InterPro"/>
</dbReference>
<keyword evidence="2" id="KW-0378">Hydrolase</keyword>
<dbReference type="OrthoDB" id="3673924at2"/>
<dbReference type="EMBL" id="RDBF01000001">
    <property type="protein sequence ID" value="RLV57621.1"/>
    <property type="molecule type" value="Genomic_DNA"/>
</dbReference>
<dbReference type="SUPFAM" id="SSF56601">
    <property type="entry name" value="beta-lactamase/transpeptidase-like"/>
    <property type="match status" value="1"/>
</dbReference>
<dbReference type="AlphaFoldDB" id="A0A3L8PQH4"/>
<dbReference type="InterPro" id="IPR012338">
    <property type="entry name" value="Beta-lactam/transpept-like"/>
</dbReference>
<name>A0A3L8PQH4_9ACTN</name>
<organism evidence="2 3">
    <name type="scientific">Aeromicrobium phragmitis</name>
    <dbReference type="NCBI Taxonomy" id="2478914"/>
    <lineage>
        <taxon>Bacteria</taxon>
        <taxon>Bacillati</taxon>
        <taxon>Actinomycetota</taxon>
        <taxon>Actinomycetes</taxon>
        <taxon>Propionibacteriales</taxon>
        <taxon>Nocardioidaceae</taxon>
        <taxon>Aeromicrobium</taxon>
    </lineage>
</organism>
<dbReference type="Gene3D" id="3.40.710.10">
    <property type="entry name" value="DD-peptidase/beta-lactamase superfamily"/>
    <property type="match status" value="1"/>
</dbReference>
<protein>
    <submittedName>
        <fullName evidence="2">Serine hydrolase</fullName>
    </submittedName>
</protein>
<dbReference type="Pfam" id="PF13354">
    <property type="entry name" value="Beta-lactamase2"/>
    <property type="match status" value="1"/>
</dbReference>
<evidence type="ECO:0000313" key="2">
    <source>
        <dbReference type="EMBL" id="RLV57621.1"/>
    </source>
</evidence>
<dbReference type="InterPro" id="IPR000871">
    <property type="entry name" value="Beta-lactam_class-A"/>
</dbReference>
<evidence type="ECO:0000313" key="3">
    <source>
        <dbReference type="Proteomes" id="UP000282515"/>
    </source>
</evidence>